<dbReference type="GO" id="GO:0005829">
    <property type="term" value="C:cytosol"/>
    <property type="evidence" value="ECO:0007669"/>
    <property type="project" value="TreeGrafter"/>
</dbReference>
<feature type="non-terminal residue" evidence="1">
    <location>
        <position position="1"/>
    </location>
</feature>
<dbReference type="CDD" id="cd02518">
    <property type="entry name" value="GT2_SpsF"/>
    <property type="match status" value="1"/>
</dbReference>
<dbReference type="InterPro" id="IPR003329">
    <property type="entry name" value="Cytidylyl_trans"/>
</dbReference>
<dbReference type="SUPFAM" id="SSF53448">
    <property type="entry name" value="Nucleotide-diphospho-sugar transferases"/>
    <property type="match status" value="1"/>
</dbReference>
<protein>
    <recommendedName>
        <fullName evidence="2">Acylneuraminate cytidylyltransferase</fullName>
    </recommendedName>
</protein>
<dbReference type="AlphaFoldDB" id="A0A382X633"/>
<dbReference type="InterPro" id="IPR029044">
    <property type="entry name" value="Nucleotide-diphossugar_trans"/>
</dbReference>
<accession>A0A382X633</accession>
<dbReference type="PANTHER" id="PTHR42866">
    <property type="entry name" value="3-DEOXY-MANNO-OCTULOSONATE CYTIDYLYLTRANSFERASE"/>
    <property type="match status" value="1"/>
</dbReference>
<evidence type="ECO:0008006" key="2">
    <source>
        <dbReference type="Google" id="ProtNLM"/>
    </source>
</evidence>
<proteinExistence type="predicted"/>
<evidence type="ECO:0000313" key="1">
    <source>
        <dbReference type="EMBL" id="SVD65721.1"/>
    </source>
</evidence>
<dbReference type="EMBL" id="UINC01164725">
    <property type="protein sequence ID" value="SVD65721.1"/>
    <property type="molecule type" value="Genomic_DNA"/>
</dbReference>
<organism evidence="1">
    <name type="scientific">marine metagenome</name>
    <dbReference type="NCBI Taxonomy" id="408172"/>
    <lineage>
        <taxon>unclassified sequences</taxon>
        <taxon>metagenomes</taxon>
        <taxon>ecological metagenomes</taxon>
    </lineage>
</organism>
<name>A0A382X633_9ZZZZ</name>
<sequence>KFILRKMILAIVQARMGSTRLPGKVLKEVNDRPLIEILFHRLSRSKKIDKTILATSDSKENDILAKVVENLGFEVFRGSEVDVLDRYYEAAKPYRPEAVIRITGDCPIIDPKLVDEIIGLYQGNDADYVGNVEPPTYPDGLDTEVFSFAALETANKQAKGTFEREHVTPFLRTNGQFKRMNYANETDLSAERWIVDYPEDFEIIKNILNHFAPDLDFSWREVLKLKQTNPELFESSHGIVRNEGVNLITGQKLYKRAKKLIPGGTMLLSKRPE</sequence>
<gene>
    <name evidence="1" type="ORF">METZ01_LOCUS418575</name>
</gene>
<dbReference type="Pfam" id="PF02348">
    <property type="entry name" value="CTP_transf_3"/>
    <property type="match status" value="1"/>
</dbReference>
<dbReference type="PANTHER" id="PTHR42866:SF1">
    <property type="entry name" value="SPORE COAT POLYSACCHARIDE BIOSYNTHESIS PROTEIN SPSF"/>
    <property type="match status" value="1"/>
</dbReference>
<reference evidence="1" key="1">
    <citation type="submission" date="2018-05" db="EMBL/GenBank/DDBJ databases">
        <authorList>
            <person name="Lanie J.A."/>
            <person name="Ng W.-L."/>
            <person name="Kazmierczak K.M."/>
            <person name="Andrzejewski T.M."/>
            <person name="Davidsen T.M."/>
            <person name="Wayne K.J."/>
            <person name="Tettelin H."/>
            <person name="Glass J.I."/>
            <person name="Rusch D."/>
            <person name="Podicherti R."/>
            <person name="Tsui H.-C.T."/>
            <person name="Winkler M.E."/>
        </authorList>
    </citation>
    <scope>NUCLEOTIDE SEQUENCE</scope>
</reference>
<feature type="non-terminal residue" evidence="1">
    <location>
        <position position="273"/>
    </location>
</feature>
<dbReference type="Gene3D" id="3.90.550.10">
    <property type="entry name" value="Spore Coat Polysaccharide Biosynthesis Protein SpsA, Chain A"/>
    <property type="match status" value="1"/>
</dbReference>